<evidence type="ECO:0000256" key="1">
    <source>
        <dbReference type="SAM" id="MobiDB-lite"/>
    </source>
</evidence>
<dbReference type="Gene3D" id="3.30.530.20">
    <property type="match status" value="1"/>
</dbReference>
<evidence type="ECO:0000313" key="3">
    <source>
        <dbReference type="Proteomes" id="UP000198504"/>
    </source>
</evidence>
<organism evidence="2 3">
    <name type="scientific">Microlunatus flavus</name>
    <dbReference type="NCBI Taxonomy" id="1036181"/>
    <lineage>
        <taxon>Bacteria</taxon>
        <taxon>Bacillati</taxon>
        <taxon>Actinomycetota</taxon>
        <taxon>Actinomycetes</taxon>
        <taxon>Propionibacteriales</taxon>
        <taxon>Propionibacteriaceae</taxon>
        <taxon>Microlunatus</taxon>
    </lineage>
</organism>
<protein>
    <submittedName>
        <fullName evidence="2">Polyketide cyclase / dehydrase and lipid transport</fullName>
    </submittedName>
</protein>
<name>A0A1H9FUR9_9ACTN</name>
<dbReference type="EMBL" id="FOFA01000003">
    <property type="protein sequence ID" value="SEQ41263.1"/>
    <property type="molecule type" value="Genomic_DNA"/>
</dbReference>
<sequence>MAGGGVRRGRPIYVETLVQADLERVWELTQDTRSHPRWDARFSAITPTGTTPDGAWRFRYELRLPFHIISGTGISLGERRRPDGTRTSALRFTTRDRLSPLGDGRGYWRYVPTPDGVRFLTGYDYEPGWGALLDGLGVRWLVGRMTAWSFDRLRIWAETGTPPEDWPWWTALQVWRPDRPRASRCRRTPRRGGAMDDSPATLDGLASP</sequence>
<dbReference type="AlphaFoldDB" id="A0A1H9FUR9"/>
<dbReference type="RefSeq" id="WP_232506225.1">
    <property type="nucleotide sequence ID" value="NZ_FOFA01000003.1"/>
</dbReference>
<feature type="region of interest" description="Disordered" evidence="1">
    <location>
        <begin position="182"/>
        <end position="208"/>
    </location>
</feature>
<dbReference type="Pfam" id="PF10604">
    <property type="entry name" value="Polyketide_cyc2"/>
    <property type="match status" value="1"/>
</dbReference>
<accession>A0A1H9FUR9</accession>
<proteinExistence type="predicted"/>
<dbReference type="InterPro" id="IPR019587">
    <property type="entry name" value="Polyketide_cyclase/dehydratase"/>
</dbReference>
<gene>
    <name evidence="2" type="ORF">SAMN05421756_103379</name>
</gene>
<dbReference type="InterPro" id="IPR023393">
    <property type="entry name" value="START-like_dom_sf"/>
</dbReference>
<dbReference type="STRING" id="1036181.SAMN05421756_103379"/>
<dbReference type="CDD" id="cd07812">
    <property type="entry name" value="SRPBCC"/>
    <property type="match status" value="1"/>
</dbReference>
<reference evidence="3" key="1">
    <citation type="submission" date="2016-10" db="EMBL/GenBank/DDBJ databases">
        <authorList>
            <person name="Varghese N."/>
            <person name="Submissions S."/>
        </authorList>
    </citation>
    <scope>NUCLEOTIDE SEQUENCE [LARGE SCALE GENOMIC DNA]</scope>
    <source>
        <strain evidence="3">CGMCC 4.6856</strain>
    </source>
</reference>
<keyword evidence="3" id="KW-1185">Reference proteome</keyword>
<dbReference type="Proteomes" id="UP000198504">
    <property type="component" value="Unassembled WGS sequence"/>
</dbReference>
<dbReference type="SUPFAM" id="SSF55961">
    <property type="entry name" value="Bet v1-like"/>
    <property type="match status" value="1"/>
</dbReference>
<evidence type="ECO:0000313" key="2">
    <source>
        <dbReference type="EMBL" id="SEQ41263.1"/>
    </source>
</evidence>